<name>A0A3N4KU71_9PEZI</name>
<dbReference type="AlphaFoldDB" id="A0A3N4KU71"/>
<keyword evidence="21" id="KW-1185">Reference proteome</keyword>
<proteinExistence type="inferred from homology"/>
<evidence type="ECO:0000256" key="6">
    <source>
        <dbReference type="ARBA" id="ARBA00022525"/>
    </source>
</evidence>
<keyword evidence="6" id="KW-0964">Secreted</keyword>
<evidence type="ECO:0000256" key="9">
    <source>
        <dbReference type="ARBA" id="ARBA00023277"/>
    </source>
</evidence>
<keyword evidence="11" id="KW-0624">Polysaccharide degradation</keyword>
<evidence type="ECO:0000256" key="13">
    <source>
        <dbReference type="ARBA" id="ARBA00041069"/>
    </source>
</evidence>
<dbReference type="FunFam" id="2.60.120.260:FF:000118">
    <property type="entry name" value="Beta-mannosidase B"/>
    <property type="match status" value="1"/>
</dbReference>
<dbReference type="InParanoid" id="A0A3N4KU71"/>
<dbReference type="InterPro" id="IPR017853">
    <property type="entry name" value="GH"/>
</dbReference>
<feature type="compositionally biased region" description="Basic residues" evidence="15">
    <location>
        <begin position="1"/>
        <end position="15"/>
    </location>
</feature>
<comment type="subcellular location">
    <subcellularLocation>
        <location evidence="2">Secreted</location>
    </subcellularLocation>
</comment>
<reference evidence="20 21" key="1">
    <citation type="journal article" date="2018" name="Nat. Ecol. Evol.">
        <title>Pezizomycetes genomes reveal the molecular basis of ectomycorrhizal truffle lifestyle.</title>
        <authorList>
            <person name="Murat C."/>
            <person name="Payen T."/>
            <person name="Noel B."/>
            <person name="Kuo A."/>
            <person name="Morin E."/>
            <person name="Chen J."/>
            <person name="Kohler A."/>
            <person name="Krizsan K."/>
            <person name="Balestrini R."/>
            <person name="Da Silva C."/>
            <person name="Montanini B."/>
            <person name="Hainaut M."/>
            <person name="Levati E."/>
            <person name="Barry K.W."/>
            <person name="Belfiori B."/>
            <person name="Cichocki N."/>
            <person name="Clum A."/>
            <person name="Dockter R.B."/>
            <person name="Fauchery L."/>
            <person name="Guy J."/>
            <person name="Iotti M."/>
            <person name="Le Tacon F."/>
            <person name="Lindquist E.A."/>
            <person name="Lipzen A."/>
            <person name="Malagnac F."/>
            <person name="Mello A."/>
            <person name="Molinier V."/>
            <person name="Miyauchi S."/>
            <person name="Poulain J."/>
            <person name="Riccioni C."/>
            <person name="Rubini A."/>
            <person name="Sitrit Y."/>
            <person name="Splivallo R."/>
            <person name="Traeger S."/>
            <person name="Wang M."/>
            <person name="Zifcakova L."/>
            <person name="Wipf D."/>
            <person name="Zambonelli A."/>
            <person name="Paolocci F."/>
            <person name="Nowrousian M."/>
            <person name="Ottonello S."/>
            <person name="Baldrian P."/>
            <person name="Spatafora J.W."/>
            <person name="Henrissat B."/>
            <person name="Nagy L.G."/>
            <person name="Aury J.M."/>
            <person name="Wincker P."/>
            <person name="Grigoriev I.V."/>
            <person name="Bonfante P."/>
            <person name="Martin F.M."/>
        </authorList>
    </citation>
    <scope>NUCLEOTIDE SEQUENCE [LARGE SCALE GENOMIC DNA]</scope>
    <source>
        <strain evidence="20 21">CCBAS932</strain>
    </source>
</reference>
<evidence type="ECO:0000256" key="7">
    <source>
        <dbReference type="ARBA" id="ARBA00022801"/>
    </source>
</evidence>
<feature type="region of interest" description="Disordered" evidence="15">
    <location>
        <begin position="1"/>
        <end position="66"/>
    </location>
</feature>
<dbReference type="InterPro" id="IPR054593">
    <property type="entry name" value="Beta-mannosidase-like_N2"/>
</dbReference>
<dbReference type="OrthoDB" id="2866996at2759"/>
<dbReference type="Gene3D" id="3.20.20.80">
    <property type="entry name" value="Glycosidases"/>
    <property type="match status" value="1"/>
</dbReference>
<keyword evidence="9" id="KW-0119">Carbohydrate metabolism</keyword>
<feature type="domain" description="Glycoside hydrolase family 2 immunoglobulin-like beta-sandwich" evidence="16">
    <location>
        <begin position="252"/>
        <end position="359"/>
    </location>
</feature>
<organism evidence="20 21">
    <name type="scientific">Morchella conica CCBAS932</name>
    <dbReference type="NCBI Taxonomy" id="1392247"/>
    <lineage>
        <taxon>Eukaryota</taxon>
        <taxon>Fungi</taxon>
        <taxon>Dikarya</taxon>
        <taxon>Ascomycota</taxon>
        <taxon>Pezizomycotina</taxon>
        <taxon>Pezizomycetes</taxon>
        <taxon>Pezizales</taxon>
        <taxon>Morchellaceae</taxon>
        <taxon>Morchella</taxon>
    </lineage>
</organism>
<evidence type="ECO:0000313" key="21">
    <source>
        <dbReference type="Proteomes" id="UP000277580"/>
    </source>
</evidence>
<evidence type="ECO:0000313" key="20">
    <source>
        <dbReference type="EMBL" id="RPB14123.1"/>
    </source>
</evidence>
<comment type="subunit">
    <text evidence="4">Homodimer.</text>
</comment>
<dbReference type="FunFam" id="3.20.20.80:FF:000050">
    <property type="entry name" value="Beta-mannosidase B"/>
    <property type="match status" value="1"/>
</dbReference>
<evidence type="ECO:0000256" key="2">
    <source>
        <dbReference type="ARBA" id="ARBA00004613"/>
    </source>
</evidence>
<comment type="pathway">
    <text evidence="3">Glycan metabolism; N-glycan degradation.</text>
</comment>
<feature type="domain" description="Beta-mannosidase-like galactose-binding" evidence="19">
    <location>
        <begin position="74"/>
        <end position="243"/>
    </location>
</feature>
<evidence type="ECO:0000256" key="4">
    <source>
        <dbReference type="ARBA" id="ARBA00011738"/>
    </source>
</evidence>
<dbReference type="SUPFAM" id="SSF51445">
    <property type="entry name" value="(Trans)glycosidases"/>
    <property type="match status" value="1"/>
</dbReference>
<dbReference type="STRING" id="1392247.A0A3N4KU71"/>
<evidence type="ECO:0000259" key="19">
    <source>
        <dbReference type="Pfam" id="PF22666"/>
    </source>
</evidence>
<protein>
    <recommendedName>
        <fullName evidence="13">Beta-mannosidase B</fullName>
        <ecNumber evidence="5">3.2.1.25</ecNumber>
    </recommendedName>
    <alternativeName>
        <fullName evidence="14">Mannanase B</fullName>
    </alternativeName>
</protein>
<comment type="similarity">
    <text evidence="12">Belongs to the glycosyl hydrolase 2 family. Beta-mannosidase B subfamily.</text>
</comment>
<dbReference type="EMBL" id="ML119119">
    <property type="protein sequence ID" value="RPB14123.1"/>
    <property type="molecule type" value="Genomic_DNA"/>
</dbReference>
<evidence type="ECO:0000256" key="5">
    <source>
        <dbReference type="ARBA" id="ARBA00012754"/>
    </source>
</evidence>
<dbReference type="SUPFAM" id="SSF49785">
    <property type="entry name" value="Galactose-binding domain-like"/>
    <property type="match status" value="1"/>
</dbReference>
<dbReference type="InterPro" id="IPR050887">
    <property type="entry name" value="Beta-mannosidase_GH2"/>
</dbReference>
<evidence type="ECO:0000256" key="14">
    <source>
        <dbReference type="ARBA" id="ARBA00041614"/>
    </source>
</evidence>
<dbReference type="EC" id="3.2.1.25" evidence="5"/>
<dbReference type="InterPro" id="IPR041625">
    <property type="entry name" value="Beta-mannosidase_Ig"/>
</dbReference>
<evidence type="ECO:0000256" key="10">
    <source>
        <dbReference type="ARBA" id="ARBA00023295"/>
    </source>
</evidence>
<dbReference type="Pfam" id="PF00703">
    <property type="entry name" value="Glyco_hydro_2"/>
    <property type="match status" value="1"/>
</dbReference>
<dbReference type="InterPro" id="IPR041447">
    <property type="entry name" value="Mannosidase_ig"/>
</dbReference>
<dbReference type="GO" id="GO:0000272">
    <property type="term" value="P:polysaccharide catabolic process"/>
    <property type="evidence" value="ECO:0007669"/>
    <property type="project" value="UniProtKB-KW"/>
</dbReference>
<dbReference type="InterPro" id="IPR008979">
    <property type="entry name" value="Galactose-bd-like_sf"/>
</dbReference>
<evidence type="ECO:0000256" key="3">
    <source>
        <dbReference type="ARBA" id="ARBA00004740"/>
    </source>
</evidence>
<dbReference type="SUPFAM" id="SSF101447">
    <property type="entry name" value="Formin homology 2 domain (FH2 domain)"/>
    <property type="match status" value="1"/>
</dbReference>
<dbReference type="SUPFAM" id="SSF49303">
    <property type="entry name" value="beta-Galactosidase/glucuronidase domain"/>
    <property type="match status" value="2"/>
</dbReference>
<feature type="domain" description="Beta-mannosidase Ig-fold" evidence="17">
    <location>
        <begin position="856"/>
        <end position="898"/>
    </location>
</feature>
<dbReference type="GO" id="GO:0006516">
    <property type="term" value="P:glycoprotein catabolic process"/>
    <property type="evidence" value="ECO:0007669"/>
    <property type="project" value="TreeGrafter"/>
</dbReference>
<dbReference type="InterPro" id="IPR036156">
    <property type="entry name" value="Beta-gal/glucu_dom_sf"/>
</dbReference>
<sequence>MTTPTSRRKPHNRQNKTHDPPSFTPSTSLHIQLHVSSLPSPLTPLTRPPPPPPPPPPPMAAATPKSVTALSANWEFKQADKDRFLPVAQFPTNVHLDLLHHGLIADPFFAKQELDCQWVGEKDWIYRTTFRAHKPEKGECKVLVFEGLDTYAVVTVNGAEVLRTDNMFIEHRVDVGAVLKDGENCVEILFKSAFLEGKKVQDAEKEHHWGCWNGDPSRLAVRKAQYHYGWDWGPTLLTCGPWRPVTLETYTTRISSLRITTAVSSSLSSANITAKTSIEGYNAESTSIHYKITSASGATVLESSAQSEGDDTVSALTLEEPELWYPHGYGAQPLYKFTATLKDASGVEIDSVTKTIGVRTVKVVERELKDQPGTSFFFEINGVPIFCGGSNWIPADNFIPRIGDERYREWLQLLKDGNQVMARVWAGGIYEQDAFYDTCDELGILVWQDFAFGCGNYPAHMESFRESIKKEAIYNVHRLHTHACIVLWAGNNEDYQYAESIEPDHLGYDPKDMNPDNWLKSGFPARYLYEKLLPDVVAEHGAGVTYHPGSPWGGVDSRDQTVGDIHQWNVWHGSQEKYQNFDKLGGRFVSEFGMEAFPDIRTIDAYLPEGSGERYPQSSTIDFHNKADGHERRLALYLVENFRYTFSPLEQYVYATQLMQSECLSTAYRLWRRDWKGPGREYTAGALVWQINDCWPVTSWAIIDYYLRPKHAYFTIKRELAAVVTGIKRVRVETPRDPWTRVDIDVEERVQVWAGSFKTEGVEGVQLVVRSWDVVSGEKVYDEVVKEFTLEENRSVEVADMRLPGWSGKAEGERDVVVGAYLVKDGEVLARRISFAEPLKYVKLQKPKHLKTEVCGDIVKISAEVPVKGVALETSKEGVVFEDNLVDIVPGEVVEVVCKGLDGGEVSVRYLL</sequence>
<evidence type="ECO:0000256" key="12">
    <source>
        <dbReference type="ARBA" id="ARBA00038429"/>
    </source>
</evidence>
<evidence type="ECO:0000256" key="1">
    <source>
        <dbReference type="ARBA" id="ARBA00000829"/>
    </source>
</evidence>
<dbReference type="PANTHER" id="PTHR43730:SF1">
    <property type="entry name" value="BETA-MANNOSIDASE"/>
    <property type="match status" value="1"/>
</dbReference>
<feature type="compositionally biased region" description="Pro residues" evidence="15">
    <location>
        <begin position="46"/>
        <end position="59"/>
    </location>
</feature>
<gene>
    <name evidence="20" type="ORF">P167DRAFT_534350</name>
</gene>
<evidence type="ECO:0000259" key="18">
    <source>
        <dbReference type="Pfam" id="PF17786"/>
    </source>
</evidence>
<accession>A0A3N4KU71</accession>
<keyword evidence="7 20" id="KW-0378">Hydrolase</keyword>
<evidence type="ECO:0000256" key="8">
    <source>
        <dbReference type="ARBA" id="ARBA00023180"/>
    </source>
</evidence>
<evidence type="ECO:0000259" key="17">
    <source>
        <dbReference type="Pfam" id="PF17753"/>
    </source>
</evidence>
<evidence type="ECO:0000259" key="16">
    <source>
        <dbReference type="Pfam" id="PF00703"/>
    </source>
</evidence>
<keyword evidence="10" id="KW-0326">Glycosidase</keyword>
<dbReference type="GO" id="GO:0004567">
    <property type="term" value="F:beta-mannosidase activity"/>
    <property type="evidence" value="ECO:0007669"/>
    <property type="project" value="UniProtKB-EC"/>
</dbReference>
<keyword evidence="8" id="KW-0325">Glycoprotein</keyword>
<feature type="domain" description="Mannosidase Ig/CBM-like" evidence="18">
    <location>
        <begin position="749"/>
        <end position="841"/>
    </location>
</feature>
<dbReference type="Proteomes" id="UP000277580">
    <property type="component" value="Unassembled WGS sequence"/>
</dbReference>
<dbReference type="InterPro" id="IPR013783">
    <property type="entry name" value="Ig-like_fold"/>
</dbReference>
<dbReference type="GO" id="GO:0005576">
    <property type="term" value="C:extracellular region"/>
    <property type="evidence" value="ECO:0007669"/>
    <property type="project" value="UniProtKB-SubCell"/>
</dbReference>
<dbReference type="Gene3D" id="2.60.120.260">
    <property type="entry name" value="Galactose-binding domain-like"/>
    <property type="match status" value="1"/>
</dbReference>
<evidence type="ECO:0000256" key="11">
    <source>
        <dbReference type="ARBA" id="ARBA00023326"/>
    </source>
</evidence>
<evidence type="ECO:0000256" key="15">
    <source>
        <dbReference type="SAM" id="MobiDB-lite"/>
    </source>
</evidence>
<dbReference type="InterPro" id="IPR006102">
    <property type="entry name" value="Ig-like_GH2"/>
</dbReference>
<feature type="compositionally biased region" description="Low complexity" evidence="15">
    <location>
        <begin position="36"/>
        <end position="45"/>
    </location>
</feature>
<dbReference type="Pfam" id="PF17786">
    <property type="entry name" value="Mannosidase_ig"/>
    <property type="match status" value="1"/>
</dbReference>
<dbReference type="Pfam" id="PF22666">
    <property type="entry name" value="Glyco_hydro_2_N2"/>
    <property type="match status" value="1"/>
</dbReference>
<dbReference type="Pfam" id="PF17753">
    <property type="entry name" value="Ig_mannosidase"/>
    <property type="match status" value="1"/>
</dbReference>
<dbReference type="PANTHER" id="PTHR43730">
    <property type="entry name" value="BETA-MANNOSIDASE"/>
    <property type="match status" value="1"/>
</dbReference>
<comment type="catalytic activity">
    <reaction evidence="1">
        <text>Hydrolysis of terminal, non-reducing beta-D-mannose residues in beta-D-mannosides.</text>
        <dbReference type="EC" id="3.2.1.25"/>
    </reaction>
</comment>
<dbReference type="Gene3D" id="2.60.40.10">
    <property type="entry name" value="Immunoglobulins"/>
    <property type="match status" value="2"/>
</dbReference>